<feature type="non-terminal residue" evidence="1">
    <location>
        <position position="1"/>
    </location>
</feature>
<dbReference type="AlphaFoldDB" id="A0A081S328"/>
<keyword evidence="1" id="KW-0548">Nucleotidyltransferase</keyword>
<evidence type="ECO:0000313" key="2">
    <source>
        <dbReference type="Proteomes" id="UP000028027"/>
    </source>
</evidence>
<proteinExistence type="predicted"/>
<sequence length="52" mass="5811">KGGEYQLTDAIKSMVKNGQTVLAIKMDSFKKDLDVGTVESYKESLVISFKLR</sequence>
<reference evidence="1 2" key="1">
    <citation type="submission" date="2014-06" db="EMBL/GenBank/DDBJ databases">
        <authorList>
            <person name="Ngugi D.K."/>
            <person name="Blom J."/>
            <person name="Alam I."/>
            <person name="Rashid M."/>
            <person name="Ba Alawi W."/>
            <person name="Zhang G."/>
            <person name="Hikmawan T."/>
            <person name="Guan Y."/>
            <person name="Antunes A."/>
            <person name="Siam R."/>
            <person name="Eldorry H."/>
            <person name="Bajic V."/>
            <person name="Stingl U."/>
        </authorList>
    </citation>
    <scope>NUCLEOTIDE SEQUENCE [LARGE SCALE GENOMIC DNA]</scope>
    <source>
        <strain evidence="1">SCGC AAA799-E16</strain>
    </source>
</reference>
<protein>
    <submittedName>
        <fullName evidence="1">UTP--glucose-1-phosphate uridylyltransferase protein</fullName>
        <ecNumber evidence="1">2.7.7.9</ecNumber>
    </submittedName>
</protein>
<name>A0A081S328_9ARCH</name>
<accession>A0A081S328</accession>
<keyword evidence="1" id="KW-0808">Transferase</keyword>
<organism evidence="1 2">
    <name type="scientific">Marine Group I thaumarchaeote SCGC AAA799-E16</name>
    <dbReference type="NCBI Taxonomy" id="1502292"/>
    <lineage>
        <taxon>Archaea</taxon>
        <taxon>Nitrososphaerota</taxon>
        <taxon>Marine Group I</taxon>
    </lineage>
</organism>
<dbReference type="EC" id="2.7.7.9" evidence="1"/>
<dbReference type="Gene3D" id="3.90.550.10">
    <property type="entry name" value="Spore Coat Polysaccharide Biosynthesis Protein SpsA, Chain A"/>
    <property type="match status" value="1"/>
</dbReference>
<dbReference type="GO" id="GO:0003983">
    <property type="term" value="F:UTP:glucose-1-phosphate uridylyltransferase activity"/>
    <property type="evidence" value="ECO:0007669"/>
    <property type="project" value="UniProtKB-EC"/>
</dbReference>
<keyword evidence="2" id="KW-1185">Reference proteome</keyword>
<comment type="caution">
    <text evidence="1">The sequence shown here is derived from an EMBL/GenBank/DDBJ whole genome shotgun (WGS) entry which is preliminary data.</text>
</comment>
<dbReference type="EMBL" id="JNVL01000119">
    <property type="protein sequence ID" value="KER05331.1"/>
    <property type="molecule type" value="Genomic_DNA"/>
</dbReference>
<dbReference type="InterPro" id="IPR029044">
    <property type="entry name" value="Nucleotide-diphossugar_trans"/>
</dbReference>
<evidence type="ECO:0000313" key="1">
    <source>
        <dbReference type="EMBL" id="KER05331.1"/>
    </source>
</evidence>
<gene>
    <name evidence="1" type="ORF">AAA799E16_02031</name>
</gene>
<dbReference type="SUPFAM" id="SSF53448">
    <property type="entry name" value="Nucleotide-diphospho-sugar transferases"/>
    <property type="match status" value="1"/>
</dbReference>
<dbReference type="Proteomes" id="UP000028027">
    <property type="component" value="Unassembled WGS sequence"/>
</dbReference>